<gene>
    <name evidence="2" type="ORF">CLUMA_CG012183</name>
</gene>
<reference evidence="2 3" key="1">
    <citation type="submission" date="2015-04" db="EMBL/GenBank/DDBJ databases">
        <authorList>
            <person name="Syromyatnikov M.Y."/>
            <person name="Popov V.N."/>
        </authorList>
    </citation>
    <scope>NUCLEOTIDE SEQUENCE [LARGE SCALE GENOMIC DNA]</scope>
</reference>
<evidence type="ECO:0000256" key="1">
    <source>
        <dbReference type="SAM" id="SignalP"/>
    </source>
</evidence>
<accession>A0A1J1IF43</accession>
<keyword evidence="1" id="KW-0732">Signal</keyword>
<name>A0A1J1IF43_9DIPT</name>
<feature type="signal peptide" evidence="1">
    <location>
        <begin position="1"/>
        <end position="27"/>
    </location>
</feature>
<dbReference type="EMBL" id="CVRI01000048">
    <property type="protein sequence ID" value="CRK98887.1"/>
    <property type="molecule type" value="Genomic_DNA"/>
</dbReference>
<evidence type="ECO:0000313" key="3">
    <source>
        <dbReference type="Proteomes" id="UP000183832"/>
    </source>
</evidence>
<keyword evidence="3" id="KW-1185">Reference proteome</keyword>
<sequence length="102" mass="11087">MLISSRCKSGFLCFLPLLFIVLSSVNGQLVDEIATRKNGQENKVNSIRVNKIVSSDSIEQAGDNDRVALSKQYTSLNNKYVTQSAETSGPSVGLYIGSKKSK</sequence>
<proteinExistence type="predicted"/>
<protein>
    <submittedName>
        <fullName evidence="2">CLUMA_CG012183, isoform A</fullName>
    </submittedName>
</protein>
<dbReference type="Proteomes" id="UP000183832">
    <property type="component" value="Unassembled WGS sequence"/>
</dbReference>
<organism evidence="2 3">
    <name type="scientific">Clunio marinus</name>
    <dbReference type="NCBI Taxonomy" id="568069"/>
    <lineage>
        <taxon>Eukaryota</taxon>
        <taxon>Metazoa</taxon>
        <taxon>Ecdysozoa</taxon>
        <taxon>Arthropoda</taxon>
        <taxon>Hexapoda</taxon>
        <taxon>Insecta</taxon>
        <taxon>Pterygota</taxon>
        <taxon>Neoptera</taxon>
        <taxon>Endopterygota</taxon>
        <taxon>Diptera</taxon>
        <taxon>Nematocera</taxon>
        <taxon>Chironomoidea</taxon>
        <taxon>Chironomidae</taxon>
        <taxon>Clunio</taxon>
    </lineage>
</organism>
<dbReference type="AlphaFoldDB" id="A0A1J1IF43"/>
<evidence type="ECO:0000313" key="2">
    <source>
        <dbReference type="EMBL" id="CRK98887.1"/>
    </source>
</evidence>
<feature type="chain" id="PRO_5013198806" evidence="1">
    <location>
        <begin position="28"/>
        <end position="102"/>
    </location>
</feature>